<evidence type="ECO:0000313" key="1">
    <source>
        <dbReference type="EMBL" id="PIR44400.1"/>
    </source>
</evidence>
<evidence type="ECO:0008006" key="3">
    <source>
        <dbReference type="Google" id="ProtNLM"/>
    </source>
</evidence>
<proteinExistence type="predicted"/>
<sequence>IWFEYEVLDKNIREFNFSFGVDSFLGQNRIALISNKIVEKKIIVKNKQNNFIKIKIKNLPLNIGRYQITTFADYKGDVLDWVQGAGIFNVEYGNFYNTNQMPPQDQGSLLFNYDFIQ</sequence>
<name>A0A2H0RD80_9BACT</name>
<evidence type="ECO:0000313" key="2">
    <source>
        <dbReference type="Proteomes" id="UP000231602"/>
    </source>
</evidence>
<reference evidence="1 2" key="1">
    <citation type="submission" date="2017-09" db="EMBL/GenBank/DDBJ databases">
        <title>Depth-based differentiation of microbial function through sediment-hosted aquifers and enrichment of novel symbionts in the deep terrestrial subsurface.</title>
        <authorList>
            <person name="Probst A.J."/>
            <person name="Ladd B."/>
            <person name="Jarett J.K."/>
            <person name="Geller-Mcgrath D.E."/>
            <person name="Sieber C.M."/>
            <person name="Emerson J.B."/>
            <person name="Anantharaman K."/>
            <person name="Thomas B.C."/>
            <person name="Malmstrom R."/>
            <person name="Stieglmeier M."/>
            <person name="Klingl A."/>
            <person name="Woyke T."/>
            <person name="Ryan C.M."/>
            <person name="Banfield J.F."/>
        </authorList>
    </citation>
    <scope>NUCLEOTIDE SEQUENCE [LARGE SCALE GENOMIC DNA]</scope>
    <source>
        <strain evidence="1">CG10_big_fil_rev_8_21_14_0_10_31_9</strain>
    </source>
</reference>
<organism evidence="1 2">
    <name type="scientific">Candidatus Wolfebacteria bacterium CG10_big_fil_rev_8_21_14_0_10_31_9</name>
    <dbReference type="NCBI Taxonomy" id="1975070"/>
    <lineage>
        <taxon>Bacteria</taxon>
        <taxon>Candidatus Wolfeibacteriota</taxon>
    </lineage>
</organism>
<dbReference type="EMBL" id="PCXV01000002">
    <property type="protein sequence ID" value="PIR44400.1"/>
    <property type="molecule type" value="Genomic_DNA"/>
</dbReference>
<feature type="non-terminal residue" evidence="1">
    <location>
        <position position="1"/>
    </location>
</feature>
<gene>
    <name evidence="1" type="ORF">COV23_00050</name>
</gene>
<accession>A0A2H0RD80</accession>
<dbReference type="AlphaFoldDB" id="A0A2H0RD80"/>
<comment type="caution">
    <text evidence="1">The sequence shown here is derived from an EMBL/GenBank/DDBJ whole genome shotgun (WGS) entry which is preliminary data.</text>
</comment>
<dbReference type="Proteomes" id="UP000231602">
    <property type="component" value="Unassembled WGS sequence"/>
</dbReference>
<protein>
    <recommendedName>
        <fullName evidence="3">Wzt C-terminal domain-containing protein</fullName>
    </recommendedName>
</protein>